<protein>
    <submittedName>
        <fullName evidence="1">Uncharacterized protein</fullName>
    </submittedName>
</protein>
<evidence type="ECO:0000313" key="1">
    <source>
        <dbReference type="EMBL" id="LAA76355.1"/>
    </source>
</evidence>
<name>A0A2D4HWM5_MICLE</name>
<dbReference type="EMBL" id="IACK01067720">
    <property type="protein sequence ID" value="LAA76355.1"/>
    <property type="molecule type" value="Transcribed_RNA"/>
</dbReference>
<organism evidence="1">
    <name type="scientific">Micrurus lemniscatus lemniscatus</name>
    <dbReference type="NCBI Taxonomy" id="129467"/>
    <lineage>
        <taxon>Eukaryota</taxon>
        <taxon>Metazoa</taxon>
        <taxon>Chordata</taxon>
        <taxon>Craniata</taxon>
        <taxon>Vertebrata</taxon>
        <taxon>Euteleostomi</taxon>
        <taxon>Lepidosauria</taxon>
        <taxon>Squamata</taxon>
        <taxon>Bifurcata</taxon>
        <taxon>Unidentata</taxon>
        <taxon>Episquamata</taxon>
        <taxon>Toxicofera</taxon>
        <taxon>Serpentes</taxon>
        <taxon>Colubroidea</taxon>
        <taxon>Elapidae</taxon>
        <taxon>Elapinae</taxon>
        <taxon>Micrurus</taxon>
    </lineage>
</organism>
<proteinExistence type="predicted"/>
<reference evidence="1" key="1">
    <citation type="submission" date="2017-07" db="EMBL/GenBank/DDBJ databases">
        <authorList>
            <person name="Mikheyev A."/>
            <person name="Grau M."/>
        </authorList>
    </citation>
    <scope>NUCLEOTIDE SEQUENCE</scope>
    <source>
        <tissue evidence="1">Venom_gland</tissue>
    </source>
</reference>
<dbReference type="Gene3D" id="1.10.287.3160">
    <property type="match status" value="1"/>
</dbReference>
<sequence length="122" mass="14010">MVQRQWVQPGTYPNPSESDKRYYNVVTDLTEVLQLPMVDGPLTALTSSTFLSQDTVDTLKTEDRRAELTLHRAHQVVAWAVKATTTASFFNRVSLLWLRQMQARAPCDDQRFHQDINKVIFG</sequence>
<reference evidence="1" key="2">
    <citation type="submission" date="2017-11" db="EMBL/GenBank/DDBJ databases">
        <title>Coralsnake Venomics: Analyses of Venom Gland Transcriptomes and Proteomes of Six Brazilian Taxa.</title>
        <authorList>
            <person name="Aird S.D."/>
            <person name="Jorge da Silva N."/>
            <person name="Qiu L."/>
            <person name="Villar-Briones A."/>
            <person name="Aparecida-Saddi V."/>
            <person name="Campos-Telles M.P."/>
            <person name="Grau M."/>
            <person name="Mikheyev A.S."/>
        </authorList>
    </citation>
    <scope>NUCLEOTIDE SEQUENCE</scope>
    <source>
        <tissue evidence="1">Venom_gland</tissue>
    </source>
</reference>
<accession>A0A2D4HWM5</accession>
<dbReference type="AlphaFoldDB" id="A0A2D4HWM5"/>